<keyword evidence="2" id="KW-1185">Reference proteome</keyword>
<accession>A0ACD0P6H8</accession>
<evidence type="ECO:0000313" key="1">
    <source>
        <dbReference type="EMBL" id="PWN53654.1"/>
    </source>
</evidence>
<protein>
    <submittedName>
        <fullName evidence="1">Uncharacterized protein</fullName>
    </submittedName>
</protein>
<organism evidence="1 2">
    <name type="scientific">Violaceomyces palustris</name>
    <dbReference type="NCBI Taxonomy" id="1673888"/>
    <lineage>
        <taxon>Eukaryota</taxon>
        <taxon>Fungi</taxon>
        <taxon>Dikarya</taxon>
        <taxon>Basidiomycota</taxon>
        <taxon>Ustilaginomycotina</taxon>
        <taxon>Ustilaginomycetes</taxon>
        <taxon>Violaceomycetales</taxon>
        <taxon>Violaceomycetaceae</taxon>
        <taxon>Violaceomyces</taxon>
    </lineage>
</organism>
<evidence type="ECO:0000313" key="2">
    <source>
        <dbReference type="Proteomes" id="UP000245626"/>
    </source>
</evidence>
<sequence>MSRAAKATLAASIVVSGLTVWGVHFMQVKERESMYKGVERDEARQAEKKRQRALDLEINKQKEAEYQKLQPTAGVAKAGATDPNQTT</sequence>
<reference evidence="1 2" key="1">
    <citation type="journal article" date="2018" name="Mol. Biol. Evol.">
        <title>Broad Genomic Sampling Reveals a Smut Pathogenic Ancestry of the Fungal Clade Ustilaginomycotina.</title>
        <authorList>
            <person name="Kijpornyongpan T."/>
            <person name="Mondo S.J."/>
            <person name="Barry K."/>
            <person name="Sandor L."/>
            <person name="Lee J."/>
            <person name="Lipzen A."/>
            <person name="Pangilinan J."/>
            <person name="LaButti K."/>
            <person name="Hainaut M."/>
            <person name="Henrissat B."/>
            <person name="Grigoriev I.V."/>
            <person name="Spatafora J.W."/>
            <person name="Aime M.C."/>
        </authorList>
    </citation>
    <scope>NUCLEOTIDE SEQUENCE [LARGE SCALE GENOMIC DNA]</scope>
    <source>
        <strain evidence="1 2">SA 807</strain>
    </source>
</reference>
<gene>
    <name evidence="1" type="ORF">IE53DRAFT_338464</name>
</gene>
<name>A0ACD0P6H8_9BASI</name>
<dbReference type="EMBL" id="KZ819715">
    <property type="protein sequence ID" value="PWN53654.1"/>
    <property type="molecule type" value="Genomic_DNA"/>
</dbReference>
<proteinExistence type="predicted"/>
<dbReference type="Proteomes" id="UP000245626">
    <property type="component" value="Unassembled WGS sequence"/>
</dbReference>